<sequence>MEDFLFLNTRLEKGSVDKDKYGFLERENGVYYFKLNAKIALVKR</sequence>
<dbReference type="InterPro" id="IPR019062">
    <property type="entry name" value="Restrct_endonuc_II_HpaII"/>
</dbReference>
<dbReference type="AlphaFoldDB" id="W4UY61"/>
<reference evidence="1 2" key="1">
    <citation type="journal article" date="2014" name="Genome Announc.">
        <title>Draft Genome Sequence of Bacteroides reticulotermitis Strain JCM 10512T, Isolated from the Gut of a Termite.</title>
        <authorList>
            <person name="Yuki M."/>
            <person name="Oshima K."/>
            <person name="Suda W."/>
            <person name="Sakamoto M."/>
            <person name="Iida T."/>
            <person name="Hattori M."/>
            <person name="Ohkuma M."/>
        </authorList>
    </citation>
    <scope>NUCLEOTIDE SEQUENCE [LARGE SCALE GENOMIC DNA]</scope>
    <source>
        <strain evidence="1 2">JCM 10512</strain>
    </source>
</reference>
<protein>
    <submittedName>
        <fullName evidence="1">Type II restriction enzyme HpaII</fullName>
    </submittedName>
</protein>
<accession>W4UY61</accession>
<evidence type="ECO:0000313" key="1">
    <source>
        <dbReference type="EMBL" id="GAE85523.1"/>
    </source>
</evidence>
<proteinExistence type="predicted"/>
<name>W4UY61_9BACE</name>
<dbReference type="Proteomes" id="UP000019131">
    <property type="component" value="Unassembled WGS sequence"/>
</dbReference>
<dbReference type="EMBL" id="BAIV01000028">
    <property type="protein sequence ID" value="GAE85523.1"/>
    <property type="molecule type" value="Genomic_DNA"/>
</dbReference>
<dbReference type="Pfam" id="PF09561">
    <property type="entry name" value="RE_HpaII"/>
    <property type="match status" value="1"/>
</dbReference>
<keyword evidence="2" id="KW-1185">Reference proteome</keyword>
<evidence type="ECO:0000313" key="2">
    <source>
        <dbReference type="Proteomes" id="UP000019131"/>
    </source>
</evidence>
<organism evidence="1 2">
    <name type="scientific">Bacteroides reticulotermitis JCM 10512</name>
    <dbReference type="NCBI Taxonomy" id="1445607"/>
    <lineage>
        <taxon>Bacteria</taxon>
        <taxon>Pseudomonadati</taxon>
        <taxon>Bacteroidota</taxon>
        <taxon>Bacteroidia</taxon>
        <taxon>Bacteroidales</taxon>
        <taxon>Bacteroidaceae</taxon>
        <taxon>Bacteroides</taxon>
    </lineage>
</organism>
<dbReference type="STRING" id="1445607.JCM10512_3966"/>
<gene>
    <name evidence="1" type="ORF">JCM10512_3966</name>
</gene>
<comment type="caution">
    <text evidence="1">The sequence shown here is derived from an EMBL/GenBank/DDBJ whole genome shotgun (WGS) entry which is preliminary data.</text>
</comment>